<reference evidence="3" key="1">
    <citation type="journal article" date="2021" name="Genome Biol. Evol.">
        <title>The assembled and annotated genome of the fairy-ring fungus Marasmius oreades.</title>
        <authorList>
            <person name="Hiltunen M."/>
            <person name="Ament-Velasquez S.L."/>
            <person name="Johannesson H."/>
        </authorList>
    </citation>
    <scope>NUCLEOTIDE SEQUENCE</scope>
    <source>
        <strain evidence="3">03SP1</strain>
    </source>
</reference>
<dbReference type="EMBL" id="CM032184">
    <property type="protein sequence ID" value="KAG7093288.1"/>
    <property type="molecule type" value="Genomic_DNA"/>
</dbReference>
<dbReference type="GeneID" id="66076046"/>
<proteinExistence type="predicted"/>
<dbReference type="Proteomes" id="UP001049176">
    <property type="component" value="Chromosome 4"/>
</dbReference>
<keyword evidence="4" id="KW-1185">Reference proteome</keyword>
<feature type="compositionally biased region" description="Polar residues" evidence="1">
    <location>
        <begin position="72"/>
        <end position="91"/>
    </location>
</feature>
<evidence type="ECO:0000259" key="2">
    <source>
        <dbReference type="Pfam" id="PF20415"/>
    </source>
</evidence>
<name>A0A9P7UTA8_9AGAR</name>
<organism evidence="3 4">
    <name type="scientific">Marasmius oreades</name>
    <name type="common">fairy-ring Marasmius</name>
    <dbReference type="NCBI Taxonomy" id="181124"/>
    <lineage>
        <taxon>Eukaryota</taxon>
        <taxon>Fungi</taxon>
        <taxon>Dikarya</taxon>
        <taxon>Basidiomycota</taxon>
        <taxon>Agaricomycotina</taxon>
        <taxon>Agaricomycetes</taxon>
        <taxon>Agaricomycetidae</taxon>
        <taxon>Agaricales</taxon>
        <taxon>Marasmiineae</taxon>
        <taxon>Marasmiaceae</taxon>
        <taxon>Marasmius</taxon>
    </lineage>
</organism>
<gene>
    <name evidence="3" type="ORF">E1B28_006970</name>
</gene>
<dbReference type="Pfam" id="PF20415">
    <property type="entry name" value="DUF6699"/>
    <property type="match status" value="1"/>
</dbReference>
<dbReference type="AlphaFoldDB" id="A0A9P7UTA8"/>
<dbReference type="OrthoDB" id="3172906at2759"/>
<feature type="region of interest" description="Disordered" evidence="1">
    <location>
        <begin position="55"/>
        <end position="96"/>
    </location>
</feature>
<evidence type="ECO:0000313" key="3">
    <source>
        <dbReference type="EMBL" id="KAG7093288.1"/>
    </source>
</evidence>
<sequence>MQRTTSTTPAHHPSLSQPHTTQVLTLTSVMTAELSEPIEHQKTWEESGIARTGSHGAYFNTSEANSELPWPSATTTSTLPFQESHGSSSRVTELPPALSRSQCVRLPSQSDSETGVVLHSLLLRPMRAGIHWDLLESHGRTERVLKERWQELATHPALPSMTVVHPWLPWPITVHASGMDSRGVTVADVLLTISRNLRIPVDGTRRRIRISYLRGRRMFVGLKTSDIGGDIWELVVR</sequence>
<feature type="domain" description="DUF6699" evidence="2">
    <location>
        <begin position="130"/>
        <end position="201"/>
    </location>
</feature>
<protein>
    <recommendedName>
        <fullName evidence="2">DUF6699 domain-containing protein</fullName>
    </recommendedName>
</protein>
<evidence type="ECO:0000256" key="1">
    <source>
        <dbReference type="SAM" id="MobiDB-lite"/>
    </source>
</evidence>
<accession>A0A9P7UTA8</accession>
<dbReference type="InterPro" id="IPR046522">
    <property type="entry name" value="DUF6699"/>
</dbReference>
<dbReference type="KEGG" id="more:E1B28_006970"/>
<comment type="caution">
    <text evidence="3">The sequence shown here is derived from an EMBL/GenBank/DDBJ whole genome shotgun (WGS) entry which is preliminary data.</text>
</comment>
<feature type="region of interest" description="Disordered" evidence="1">
    <location>
        <begin position="1"/>
        <end position="21"/>
    </location>
</feature>
<evidence type="ECO:0000313" key="4">
    <source>
        <dbReference type="Proteomes" id="UP001049176"/>
    </source>
</evidence>
<dbReference type="RefSeq" id="XP_043009758.1">
    <property type="nucleotide sequence ID" value="XM_043151678.1"/>
</dbReference>